<dbReference type="InterPro" id="IPR043128">
    <property type="entry name" value="Rev_trsase/Diguanyl_cyclase"/>
</dbReference>
<dbReference type="GO" id="GO:0003676">
    <property type="term" value="F:nucleic acid binding"/>
    <property type="evidence" value="ECO:0007669"/>
    <property type="project" value="InterPro"/>
</dbReference>
<dbReference type="Gene3D" id="3.30.70.270">
    <property type="match status" value="1"/>
</dbReference>
<dbReference type="InterPro" id="IPR050951">
    <property type="entry name" value="Retrovirus_Pol_polyprotein"/>
</dbReference>
<dbReference type="InterPro" id="IPR001584">
    <property type="entry name" value="Integrase_cat-core"/>
</dbReference>
<gene>
    <name evidence="3" type="ORF">Tci_417429</name>
</gene>
<accession>A0A699HLT3</accession>
<sequence>MLERLAGNEYYCFLDGFSGYFQFPIDPKDQEKTTFMCPYRTFAYRCMPFGLCNAPGTFQGCMMAIFHDMIEKTMEVFMDDFSVFKNSLGTCLSHLDKMLQRCEETNLCLNWEKSHFMVKEGIVLGHKISKNRIEVDKDKVNVMAKLAHPTTVNDASFFFSKECVEAFQTLKKKLTEAPILVDPDWDLPFELMCDASDFAIGAKNLAADHLARLENPDQSVLDKKEINKTFPLETLNMVSFRGDSSTPWFADFANYHAGNFVVKGMSSQQKNKFFKYVKHYFWEDPFLFKICADQVIRWCVHGQEAVDILKYILVAVDYLSKWVEAKAFPTNDARVVCVFLKSLFARFGTPCAIINDRGTHFCNDQFAKVMLKYGVTHRLAIAYHSQTSGQVEVSNRGLKRILERTVGENRASWSNKLDDALWAFRIAFKTPIGCTPYKLVYRKSCHLPIELEHKAYRALKHANFDLQSVGDHQKVQLNELNELRDQAYEKSLIYKEKTKRIHDSKIKDRVFNVGDRVLSLTLD</sequence>
<dbReference type="SUPFAM" id="SSF56672">
    <property type="entry name" value="DNA/RNA polymerases"/>
    <property type="match status" value="1"/>
</dbReference>
<dbReference type="GO" id="GO:0003964">
    <property type="term" value="F:RNA-directed DNA polymerase activity"/>
    <property type="evidence" value="ECO:0007669"/>
    <property type="project" value="UniProtKB-KW"/>
</dbReference>
<dbReference type="Gene3D" id="3.10.10.10">
    <property type="entry name" value="HIV Type 1 Reverse Transcriptase, subunit A, domain 1"/>
    <property type="match status" value="1"/>
</dbReference>
<dbReference type="GO" id="GO:0015074">
    <property type="term" value="P:DNA integration"/>
    <property type="evidence" value="ECO:0007669"/>
    <property type="project" value="InterPro"/>
</dbReference>
<dbReference type="PROSITE" id="PS50994">
    <property type="entry name" value="INTEGRASE"/>
    <property type="match status" value="1"/>
</dbReference>
<keyword evidence="3" id="KW-0548">Nucleotidyltransferase</keyword>
<dbReference type="AlphaFoldDB" id="A0A699HLT3"/>
<dbReference type="CDD" id="cd01647">
    <property type="entry name" value="RT_LTR"/>
    <property type="match status" value="1"/>
</dbReference>
<comment type="caution">
    <text evidence="3">The sequence shown here is derived from an EMBL/GenBank/DDBJ whole genome shotgun (WGS) entry which is preliminary data.</text>
</comment>
<evidence type="ECO:0000256" key="1">
    <source>
        <dbReference type="ARBA" id="ARBA00023268"/>
    </source>
</evidence>
<evidence type="ECO:0000313" key="3">
    <source>
        <dbReference type="EMBL" id="GEY45455.1"/>
    </source>
</evidence>
<reference evidence="3" key="1">
    <citation type="journal article" date="2019" name="Sci. Rep.">
        <title>Draft genome of Tanacetum cinerariifolium, the natural source of mosquito coil.</title>
        <authorList>
            <person name="Yamashiro T."/>
            <person name="Shiraishi A."/>
            <person name="Satake H."/>
            <person name="Nakayama K."/>
        </authorList>
    </citation>
    <scope>NUCLEOTIDE SEQUENCE</scope>
</reference>
<name>A0A699HLT3_TANCI</name>
<dbReference type="Pfam" id="PF00665">
    <property type="entry name" value="rve"/>
    <property type="match status" value="1"/>
</dbReference>
<keyword evidence="3" id="KW-0808">Transferase</keyword>
<keyword evidence="1" id="KW-0511">Multifunctional enzyme</keyword>
<dbReference type="SUPFAM" id="SSF53098">
    <property type="entry name" value="Ribonuclease H-like"/>
    <property type="match status" value="1"/>
</dbReference>
<proteinExistence type="predicted"/>
<dbReference type="InterPro" id="IPR041577">
    <property type="entry name" value="RT_RNaseH_2"/>
</dbReference>
<dbReference type="EMBL" id="BKCJ010179939">
    <property type="protein sequence ID" value="GEY45455.1"/>
    <property type="molecule type" value="Genomic_DNA"/>
</dbReference>
<dbReference type="InterPro" id="IPR043502">
    <property type="entry name" value="DNA/RNA_pol_sf"/>
</dbReference>
<dbReference type="PANTHER" id="PTHR37984:SF5">
    <property type="entry name" value="PROTEIN NYNRIN-LIKE"/>
    <property type="match status" value="1"/>
</dbReference>
<dbReference type="InterPro" id="IPR000477">
    <property type="entry name" value="RT_dom"/>
</dbReference>
<keyword evidence="3" id="KW-0695">RNA-directed DNA polymerase</keyword>
<evidence type="ECO:0000259" key="2">
    <source>
        <dbReference type="PROSITE" id="PS50994"/>
    </source>
</evidence>
<protein>
    <submittedName>
        <fullName evidence="3">Reverse transcriptase domain-containing protein</fullName>
    </submittedName>
</protein>
<dbReference type="Pfam" id="PF00078">
    <property type="entry name" value="RVT_1"/>
    <property type="match status" value="1"/>
</dbReference>
<dbReference type="InterPro" id="IPR012337">
    <property type="entry name" value="RNaseH-like_sf"/>
</dbReference>
<dbReference type="Gene3D" id="3.30.420.10">
    <property type="entry name" value="Ribonuclease H-like superfamily/Ribonuclease H"/>
    <property type="match status" value="1"/>
</dbReference>
<dbReference type="PANTHER" id="PTHR37984">
    <property type="entry name" value="PROTEIN CBG26694"/>
    <property type="match status" value="1"/>
</dbReference>
<dbReference type="InterPro" id="IPR036397">
    <property type="entry name" value="RNaseH_sf"/>
</dbReference>
<feature type="domain" description="Integrase catalytic" evidence="2">
    <location>
        <begin position="281"/>
        <end position="444"/>
    </location>
</feature>
<organism evidence="3">
    <name type="scientific">Tanacetum cinerariifolium</name>
    <name type="common">Dalmatian daisy</name>
    <name type="synonym">Chrysanthemum cinerariifolium</name>
    <dbReference type="NCBI Taxonomy" id="118510"/>
    <lineage>
        <taxon>Eukaryota</taxon>
        <taxon>Viridiplantae</taxon>
        <taxon>Streptophyta</taxon>
        <taxon>Embryophyta</taxon>
        <taxon>Tracheophyta</taxon>
        <taxon>Spermatophyta</taxon>
        <taxon>Magnoliopsida</taxon>
        <taxon>eudicotyledons</taxon>
        <taxon>Gunneridae</taxon>
        <taxon>Pentapetalae</taxon>
        <taxon>asterids</taxon>
        <taxon>campanulids</taxon>
        <taxon>Asterales</taxon>
        <taxon>Asteraceae</taxon>
        <taxon>Asteroideae</taxon>
        <taxon>Anthemideae</taxon>
        <taxon>Anthemidinae</taxon>
        <taxon>Tanacetum</taxon>
    </lineage>
</organism>
<dbReference type="Pfam" id="PF17919">
    <property type="entry name" value="RT_RNaseH_2"/>
    <property type="match status" value="1"/>
</dbReference>